<feature type="repeat" description="CXXCXGXG motif" evidence="11">
    <location>
        <begin position="199"/>
        <end position="206"/>
    </location>
</feature>
<evidence type="ECO:0000259" key="13">
    <source>
        <dbReference type="PROSITE" id="PS50076"/>
    </source>
</evidence>
<evidence type="ECO:0000256" key="3">
    <source>
        <dbReference type="ARBA" id="ARBA00022723"/>
    </source>
</evidence>
<dbReference type="InterPro" id="IPR036410">
    <property type="entry name" value="HSP_DnaJ_Cys-rich_dom_sf"/>
</dbReference>
<dbReference type="FunFam" id="2.60.260.20:FF:000005">
    <property type="entry name" value="Chaperone protein dnaJ 1, mitochondrial"/>
    <property type="match status" value="1"/>
</dbReference>
<dbReference type="PROSITE" id="PS00636">
    <property type="entry name" value="DNAJ_1"/>
    <property type="match status" value="1"/>
</dbReference>
<feature type="binding site" evidence="11">
    <location>
        <position position="159"/>
    </location>
    <ligand>
        <name>Zn(2+)</name>
        <dbReference type="ChEBI" id="CHEBI:29105"/>
        <label>1</label>
    </ligand>
</feature>
<dbReference type="InterPro" id="IPR001305">
    <property type="entry name" value="HSP_DnaJ_Cys-rich_dom"/>
</dbReference>
<dbReference type="GO" id="GO:0009408">
    <property type="term" value="P:response to heat"/>
    <property type="evidence" value="ECO:0007669"/>
    <property type="project" value="InterPro"/>
</dbReference>
<evidence type="ECO:0000259" key="14">
    <source>
        <dbReference type="PROSITE" id="PS51188"/>
    </source>
</evidence>
<dbReference type="GO" id="GO:0042026">
    <property type="term" value="P:protein refolding"/>
    <property type="evidence" value="ECO:0007669"/>
    <property type="project" value="TreeGrafter"/>
</dbReference>
<accession>A0A1F5T0S8</accession>
<feature type="domain" description="CR-type" evidence="14">
    <location>
        <begin position="143"/>
        <end position="225"/>
    </location>
</feature>
<keyword evidence="4 11" id="KW-0677">Repeat</keyword>
<dbReference type="GO" id="GO:0051082">
    <property type="term" value="F:unfolded protein binding"/>
    <property type="evidence" value="ECO:0007669"/>
    <property type="project" value="UniProtKB-UniRule"/>
</dbReference>
<dbReference type="PROSITE" id="PS51188">
    <property type="entry name" value="ZF_CR"/>
    <property type="match status" value="1"/>
</dbReference>
<feature type="repeat" description="CXXCXGXG motif" evidence="11">
    <location>
        <begin position="213"/>
        <end position="220"/>
    </location>
</feature>
<dbReference type="NCBIfam" id="NF008035">
    <property type="entry name" value="PRK10767.1"/>
    <property type="match status" value="1"/>
</dbReference>
<dbReference type="GO" id="GO:0008270">
    <property type="term" value="F:zinc ion binding"/>
    <property type="evidence" value="ECO:0007669"/>
    <property type="project" value="UniProtKB-UniRule"/>
</dbReference>
<evidence type="ECO:0000256" key="4">
    <source>
        <dbReference type="ARBA" id="ARBA00022737"/>
    </source>
</evidence>
<dbReference type="CDD" id="cd10747">
    <property type="entry name" value="DnaJ_C"/>
    <property type="match status" value="1"/>
</dbReference>
<keyword evidence="3 11" id="KW-0479">Metal-binding</keyword>
<dbReference type="EMBL" id="MFFY01000006">
    <property type="protein sequence ID" value="OGF32071.1"/>
    <property type="molecule type" value="Genomic_DNA"/>
</dbReference>
<organism evidence="15 16">
    <name type="scientific">Candidatus Falkowbacteria bacterium RIFCSPLOWO2_12_FULL_45_13</name>
    <dbReference type="NCBI Taxonomy" id="1797991"/>
    <lineage>
        <taxon>Bacteria</taxon>
        <taxon>Candidatus Falkowiibacteriota</taxon>
    </lineage>
</organism>
<dbReference type="PANTHER" id="PTHR43096">
    <property type="entry name" value="DNAJ HOMOLOG 1, MITOCHONDRIAL-RELATED"/>
    <property type="match status" value="1"/>
</dbReference>
<evidence type="ECO:0000256" key="12">
    <source>
        <dbReference type="PROSITE-ProRule" id="PRU00546"/>
    </source>
</evidence>
<sequence length="370" mass="40166">MSKDYYNILGVGKDASQDQIKKAFREKAHVYHPDKKGGDEVKFKELNEAYQVLSDQTKRSQYDQYGHTFEQARSQGGGGFGGFEGFGNGQGFNINMDDFGDILGGFGDIFGFGGGTRPGRRRTQRGRDIEVVLNIDFKEAVFGVEREISLKKTASCSRCKGSGAEPGSGDETCPACRGLGQVGRMQRTILGNVQVQTVCPACHGEGKIIKEKCRYCRGLGLTNEIVNLKIKIPAGIDNGETLRFAGQGEAATKGGQAGDLYIKTRVSPDLKFRRDGFDILSKAEIGVSLATLGGKIDVETVDGPVELKIPEGTQSGRIIKLKGKGVPSLRGRNSFGRVQDKRGDHLVEVIVKTPTGLSRKQKEQLRELGI</sequence>
<evidence type="ECO:0000313" key="16">
    <source>
        <dbReference type="Proteomes" id="UP000176915"/>
    </source>
</evidence>
<dbReference type="GO" id="GO:0031072">
    <property type="term" value="F:heat shock protein binding"/>
    <property type="evidence" value="ECO:0007669"/>
    <property type="project" value="InterPro"/>
</dbReference>
<dbReference type="InterPro" id="IPR002939">
    <property type="entry name" value="DnaJ_C"/>
</dbReference>
<dbReference type="PROSITE" id="PS50076">
    <property type="entry name" value="DNAJ_2"/>
    <property type="match status" value="1"/>
</dbReference>
<dbReference type="GO" id="GO:0006260">
    <property type="term" value="P:DNA replication"/>
    <property type="evidence" value="ECO:0007669"/>
    <property type="project" value="UniProtKB-KW"/>
</dbReference>
<evidence type="ECO:0000256" key="9">
    <source>
        <dbReference type="ARBA" id="ARBA00061004"/>
    </source>
</evidence>
<dbReference type="InterPro" id="IPR018253">
    <property type="entry name" value="DnaJ_domain_CS"/>
</dbReference>
<dbReference type="InterPro" id="IPR008971">
    <property type="entry name" value="HSP40/DnaJ_pept-bd"/>
</dbReference>
<feature type="binding site" evidence="11">
    <location>
        <position position="199"/>
    </location>
    <ligand>
        <name>Zn(2+)</name>
        <dbReference type="ChEBI" id="CHEBI:29105"/>
        <label>2</label>
    </ligand>
</feature>
<comment type="cofactor">
    <cofactor evidence="11">
        <name>Zn(2+)</name>
        <dbReference type="ChEBI" id="CHEBI:29105"/>
    </cofactor>
    <text evidence="11">Binds 2 Zn(2+) ions per monomer.</text>
</comment>
<dbReference type="GO" id="GO:0005524">
    <property type="term" value="F:ATP binding"/>
    <property type="evidence" value="ECO:0007669"/>
    <property type="project" value="InterPro"/>
</dbReference>
<feature type="binding site" evidence="11">
    <location>
        <position position="173"/>
    </location>
    <ligand>
        <name>Zn(2+)</name>
        <dbReference type="ChEBI" id="CHEBI:29105"/>
        <label>2</label>
    </ligand>
</feature>
<comment type="similarity">
    <text evidence="9 11">Belongs to the DnaJ family.</text>
</comment>
<comment type="domain">
    <text evidence="11">The J domain is necessary and sufficient to stimulate DnaK ATPase activity. Zinc center 1 plays an important role in the autonomous, DnaK-independent chaperone activity of DnaJ. Zinc center 2 is essential for interaction with DnaK and for DnaJ activity.</text>
</comment>
<dbReference type="HAMAP" id="MF_01152">
    <property type="entry name" value="DnaJ"/>
    <property type="match status" value="1"/>
</dbReference>
<feature type="binding site" evidence="11">
    <location>
        <position position="156"/>
    </location>
    <ligand>
        <name>Zn(2+)</name>
        <dbReference type="ChEBI" id="CHEBI:29105"/>
        <label>1</label>
    </ligand>
</feature>
<dbReference type="AlphaFoldDB" id="A0A1F5T0S8"/>
<dbReference type="Proteomes" id="UP000176915">
    <property type="component" value="Unassembled WGS sequence"/>
</dbReference>
<dbReference type="GO" id="GO:0005737">
    <property type="term" value="C:cytoplasm"/>
    <property type="evidence" value="ECO:0007669"/>
    <property type="project" value="UniProtKB-SubCell"/>
</dbReference>
<dbReference type="InterPro" id="IPR001623">
    <property type="entry name" value="DnaJ_domain"/>
</dbReference>
<feature type="binding site" evidence="11">
    <location>
        <position position="176"/>
    </location>
    <ligand>
        <name>Zn(2+)</name>
        <dbReference type="ChEBI" id="CHEBI:29105"/>
        <label>2</label>
    </ligand>
</feature>
<evidence type="ECO:0000256" key="7">
    <source>
        <dbReference type="ARBA" id="ARBA00023016"/>
    </source>
</evidence>
<feature type="binding site" evidence="11">
    <location>
        <position position="216"/>
    </location>
    <ligand>
        <name>Zn(2+)</name>
        <dbReference type="ChEBI" id="CHEBI:29105"/>
        <label>1</label>
    </ligand>
</feature>
<reference evidence="15 16" key="1">
    <citation type="journal article" date="2016" name="Nat. Commun.">
        <title>Thousands of microbial genomes shed light on interconnected biogeochemical processes in an aquifer system.</title>
        <authorList>
            <person name="Anantharaman K."/>
            <person name="Brown C.T."/>
            <person name="Hug L.A."/>
            <person name="Sharon I."/>
            <person name="Castelle C.J."/>
            <person name="Probst A.J."/>
            <person name="Thomas B.C."/>
            <person name="Singh A."/>
            <person name="Wilkins M.J."/>
            <person name="Karaoz U."/>
            <person name="Brodie E.L."/>
            <person name="Williams K.H."/>
            <person name="Hubbard S.S."/>
            <person name="Banfield J.F."/>
        </authorList>
    </citation>
    <scope>NUCLEOTIDE SEQUENCE [LARGE SCALE GENOMIC DNA]</scope>
</reference>
<dbReference type="FunFam" id="2.10.230.10:FF:000002">
    <property type="entry name" value="Molecular chaperone DnaJ"/>
    <property type="match status" value="1"/>
</dbReference>
<comment type="subunit">
    <text evidence="11">Homodimer.</text>
</comment>
<dbReference type="Pfam" id="PF00684">
    <property type="entry name" value="DnaJ_CXXCXGXG"/>
    <property type="match status" value="1"/>
</dbReference>
<keyword evidence="7 11" id="KW-0346">Stress response</keyword>
<proteinExistence type="inferred from homology"/>
<feature type="repeat" description="CXXCXGXG motif" evidence="11">
    <location>
        <begin position="156"/>
        <end position="163"/>
    </location>
</feature>
<dbReference type="SUPFAM" id="SSF46565">
    <property type="entry name" value="Chaperone J-domain"/>
    <property type="match status" value="1"/>
</dbReference>
<dbReference type="InterPro" id="IPR012724">
    <property type="entry name" value="DnaJ"/>
</dbReference>
<evidence type="ECO:0000256" key="5">
    <source>
        <dbReference type="ARBA" id="ARBA00022771"/>
    </source>
</evidence>
<dbReference type="Gene3D" id="2.60.260.20">
    <property type="entry name" value="Urease metallochaperone UreE, N-terminal domain"/>
    <property type="match status" value="2"/>
</dbReference>
<evidence type="ECO:0000313" key="15">
    <source>
        <dbReference type="EMBL" id="OGF32071.1"/>
    </source>
</evidence>
<dbReference type="PRINTS" id="PR00625">
    <property type="entry name" value="JDOMAIN"/>
</dbReference>
<feature type="repeat" description="CXXCXGXG motif" evidence="11">
    <location>
        <begin position="173"/>
        <end position="180"/>
    </location>
</feature>
<evidence type="ECO:0000256" key="1">
    <source>
        <dbReference type="ARBA" id="ARBA00022490"/>
    </source>
</evidence>
<comment type="caution">
    <text evidence="15">The sequence shown here is derived from an EMBL/GenBank/DDBJ whole genome shotgun (WGS) entry which is preliminary data.</text>
</comment>
<dbReference type="SUPFAM" id="SSF49493">
    <property type="entry name" value="HSP40/DnaJ peptide-binding domain"/>
    <property type="match status" value="2"/>
</dbReference>
<feature type="domain" description="J" evidence="13">
    <location>
        <begin position="4"/>
        <end position="66"/>
    </location>
</feature>
<dbReference type="SUPFAM" id="SSF57938">
    <property type="entry name" value="DnaJ/Hsp40 cysteine-rich domain"/>
    <property type="match status" value="1"/>
</dbReference>
<dbReference type="Gene3D" id="1.10.287.110">
    <property type="entry name" value="DnaJ domain"/>
    <property type="match status" value="1"/>
</dbReference>
<keyword evidence="2 11" id="KW-0235">DNA replication</keyword>
<dbReference type="CDD" id="cd06257">
    <property type="entry name" value="DnaJ"/>
    <property type="match status" value="1"/>
</dbReference>
<dbReference type="PANTHER" id="PTHR43096:SF48">
    <property type="entry name" value="CHAPERONE PROTEIN DNAJ"/>
    <property type="match status" value="1"/>
</dbReference>
<dbReference type="Gene3D" id="2.10.230.10">
    <property type="entry name" value="Heat shock protein DnaJ, cysteine-rich domain"/>
    <property type="match status" value="1"/>
</dbReference>
<keyword evidence="1 11" id="KW-0963">Cytoplasm</keyword>
<evidence type="ECO:0000256" key="8">
    <source>
        <dbReference type="ARBA" id="ARBA00023186"/>
    </source>
</evidence>
<evidence type="ECO:0000256" key="10">
    <source>
        <dbReference type="ARBA" id="ARBA00067609"/>
    </source>
</evidence>
<dbReference type="SMART" id="SM00271">
    <property type="entry name" value="DnaJ"/>
    <property type="match status" value="1"/>
</dbReference>
<gene>
    <name evidence="11" type="primary">dnaJ</name>
    <name evidence="15" type="ORF">A3H09_03290</name>
</gene>
<keyword evidence="5 11" id="KW-0863">Zinc-finger</keyword>
<evidence type="ECO:0000256" key="2">
    <source>
        <dbReference type="ARBA" id="ARBA00022705"/>
    </source>
</evidence>
<dbReference type="Pfam" id="PF01556">
    <property type="entry name" value="DnaJ_C"/>
    <property type="match status" value="1"/>
</dbReference>
<dbReference type="InterPro" id="IPR036869">
    <property type="entry name" value="J_dom_sf"/>
</dbReference>
<comment type="subcellular location">
    <subcellularLocation>
        <location evidence="11">Cytoplasm</location>
    </subcellularLocation>
</comment>
<keyword evidence="8 11" id="KW-0143">Chaperone</keyword>
<dbReference type="NCBIfam" id="TIGR02349">
    <property type="entry name" value="DnaJ_bact"/>
    <property type="match status" value="1"/>
</dbReference>
<comment type="function">
    <text evidence="11">Participates actively in the response to hyperosmotic and heat shock by preventing the aggregation of stress-denatured proteins and by disaggregating proteins, also in an autonomous, DnaK-independent fashion. Unfolded proteins bind initially to DnaJ; upon interaction with the DnaJ-bound protein, DnaK hydrolyzes its bound ATP, resulting in the formation of a stable complex. GrpE releases ADP from DnaK; ATP binding to DnaK triggers the release of the substrate protein, thus completing the reaction cycle. Several rounds of ATP-dependent interactions between DnaJ, DnaK and GrpE are required for fully efficient folding. Also involved, together with DnaK and GrpE, in the DNA replication of plasmids through activation of initiation proteins.</text>
</comment>
<feature type="binding site" evidence="11">
    <location>
        <position position="213"/>
    </location>
    <ligand>
        <name>Zn(2+)</name>
        <dbReference type="ChEBI" id="CHEBI:29105"/>
        <label>1</label>
    </ligand>
</feature>
<evidence type="ECO:0000256" key="11">
    <source>
        <dbReference type="HAMAP-Rule" id="MF_01152"/>
    </source>
</evidence>
<feature type="binding site" evidence="11">
    <location>
        <position position="202"/>
    </location>
    <ligand>
        <name>Zn(2+)</name>
        <dbReference type="ChEBI" id="CHEBI:29105"/>
        <label>2</label>
    </ligand>
</feature>
<keyword evidence="6 11" id="KW-0862">Zinc</keyword>
<evidence type="ECO:0000256" key="6">
    <source>
        <dbReference type="ARBA" id="ARBA00022833"/>
    </source>
</evidence>
<feature type="zinc finger region" description="CR-type" evidence="12">
    <location>
        <begin position="143"/>
        <end position="225"/>
    </location>
</feature>
<name>A0A1F5T0S8_9BACT</name>
<dbReference type="Pfam" id="PF00226">
    <property type="entry name" value="DnaJ"/>
    <property type="match status" value="1"/>
</dbReference>
<protein>
    <recommendedName>
        <fullName evidence="10 11">Chaperone protein DnaJ</fullName>
    </recommendedName>
</protein>